<proteinExistence type="predicted"/>
<name>A0A6J5S9Y5_9CAUD</name>
<accession>A0A6J5S9Y5</accession>
<reference evidence="3" key="1">
    <citation type="submission" date="2020-05" db="EMBL/GenBank/DDBJ databases">
        <authorList>
            <person name="Chiriac C."/>
            <person name="Salcher M."/>
            <person name="Ghai R."/>
            <person name="Kavagutti S V."/>
        </authorList>
    </citation>
    <scope>NUCLEOTIDE SEQUENCE</scope>
</reference>
<evidence type="ECO:0000313" key="4">
    <source>
        <dbReference type="EMBL" id="CAB5226732.1"/>
    </source>
</evidence>
<gene>
    <name evidence="2" type="ORF">UFOVP1303_50</name>
    <name evidence="3" type="ORF">UFOVP1417_4</name>
    <name evidence="4" type="ORF">UFOVP1517_26</name>
    <name evidence="1" type="ORF">UFOVP664_2</name>
</gene>
<evidence type="ECO:0000313" key="1">
    <source>
        <dbReference type="EMBL" id="CAB4155427.1"/>
    </source>
</evidence>
<dbReference type="EMBL" id="LR797366">
    <property type="protein sequence ID" value="CAB4210324.1"/>
    <property type="molecule type" value="Genomic_DNA"/>
</dbReference>
<dbReference type="Gene3D" id="2.60.120.620">
    <property type="entry name" value="q2cbj1_9rhob like domain"/>
    <property type="match status" value="1"/>
</dbReference>
<evidence type="ECO:0000313" key="3">
    <source>
        <dbReference type="EMBL" id="CAB4210324.1"/>
    </source>
</evidence>
<organism evidence="3">
    <name type="scientific">uncultured Caudovirales phage</name>
    <dbReference type="NCBI Taxonomy" id="2100421"/>
    <lineage>
        <taxon>Viruses</taxon>
        <taxon>Duplodnaviria</taxon>
        <taxon>Heunggongvirae</taxon>
        <taxon>Uroviricota</taxon>
        <taxon>Caudoviricetes</taxon>
        <taxon>Peduoviridae</taxon>
        <taxon>Maltschvirus</taxon>
        <taxon>Maltschvirus maltsch</taxon>
    </lineage>
</organism>
<protein>
    <submittedName>
        <fullName evidence="3">2OG-Fe(II) oxygenase superfamily</fullName>
    </submittedName>
</protein>
<dbReference type="EMBL" id="LR797248">
    <property type="protein sequence ID" value="CAB4195994.1"/>
    <property type="molecule type" value="Genomic_DNA"/>
</dbReference>
<dbReference type="EMBL" id="LR796638">
    <property type="protein sequence ID" value="CAB4155427.1"/>
    <property type="molecule type" value="Genomic_DNA"/>
</dbReference>
<evidence type="ECO:0000313" key="2">
    <source>
        <dbReference type="EMBL" id="CAB4195994.1"/>
    </source>
</evidence>
<sequence>MDPITQLMERLKADASLLEAAKGITEADKIRCYDDKIPQNLMDAAIDEIDGRNWRYGWKSSKMLGFGHWNIVLSDSKIEREEVYHEVPQCIRDLWDYIQPRFMPTTPVLVRAYSNAHTYGVEGYIHRDSKFATDETCIIYVEKDWKAEWAGETVFLDDDEDVIKAVLPRYGRFTIFPGNIKHVGRGVSRICPTIRRVLVLKGKPRE</sequence>
<dbReference type="EMBL" id="LR798366">
    <property type="protein sequence ID" value="CAB5226732.1"/>
    <property type="molecule type" value="Genomic_DNA"/>
</dbReference>